<gene>
    <name evidence="3" type="ORF">CITCOLO1_LOCUS9926</name>
</gene>
<dbReference type="InterPro" id="IPR052006">
    <property type="entry name" value="MLP-like"/>
</dbReference>
<reference evidence="3 4" key="1">
    <citation type="submission" date="2024-03" db="EMBL/GenBank/DDBJ databases">
        <authorList>
            <person name="Gkanogiannis A."/>
            <person name="Becerra Lopez-Lavalle L."/>
        </authorList>
    </citation>
    <scope>NUCLEOTIDE SEQUENCE [LARGE SCALE GENOMIC DNA]</scope>
</reference>
<evidence type="ECO:0000313" key="3">
    <source>
        <dbReference type="EMBL" id="CAK9317973.1"/>
    </source>
</evidence>
<dbReference type="InterPro" id="IPR023393">
    <property type="entry name" value="START-like_dom_sf"/>
</dbReference>
<dbReference type="Gene3D" id="3.30.530.20">
    <property type="match status" value="1"/>
</dbReference>
<dbReference type="SMART" id="SM01037">
    <property type="entry name" value="Bet_v_1"/>
    <property type="match status" value="1"/>
</dbReference>
<accession>A0ABP0YBW8</accession>
<dbReference type="EMBL" id="OZ021737">
    <property type="protein sequence ID" value="CAK9317973.1"/>
    <property type="molecule type" value="Genomic_DNA"/>
</dbReference>
<dbReference type="Pfam" id="PF00407">
    <property type="entry name" value="Bet_v_1"/>
    <property type="match status" value="1"/>
</dbReference>
<organism evidence="3 4">
    <name type="scientific">Citrullus colocynthis</name>
    <name type="common">colocynth</name>
    <dbReference type="NCBI Taxonomy" id="252529"/>
    <lineage>
        <taxon>Eukaryota</taxon>
        <taxon>Viridiplantae</taxon>
        <taxon>Streptophyta</taxon>
        <taxon>Embryophyta</taxon>
        <taxon>Tracheophyta</taxon>
        <taxon>Spermatophyta</taxon>
        <taxon>Magnoliopsida</taxon>
        <taxon>eudicotyledons</taxon>
        <taxon>Gunneridae</taxon>
        <taxon>Pentapetalae</taxon>
        <taxon>rosids</taxon>
        <taxon>fabids</taxon>
        <taxon>Cucurbitales</taxon>
        <taxon>Cucurbitaceae</taxon>
        <taxon>Benincaseae</taxon>
        <taxon>Citrullus</taxon>
    </lineage>
</organism>
<sequence>MSQTDSIWAKVQLKSPPEKFYGFFRNHMGDLVNMYPEHFQSFQFLEGESFSTGSVMHWQYHLGSPAAAKIKMRLVDDVKRYIVYEVVEGDALKYYKVFRAKLEAVNGGFNKMGGNFAKWTIEFEKANENVPSPESYLELAVKVSKGLDSYIFKNT</sequence>
<dbReference type="PANTHER" id="PTHR31338">
    <property type="entry name" value="POLYKETIDE CYCLASE/DEHYDRASE AND LIPID TRANSPORT SUPERFAMILY PROTEIN"/>
    <property type="match status" value="1"/>
</dbReference>
<feature type="domain" description="Bet v I/Major latex protein" evidence="2">
    <location>
        <begin position="2"/>
        <end position="154"/>
    </location>
</feature>
<proteinExistence type="inferred from homology"/>
<dbReference type="PANTHER" id="PTHR31338:SF16">
    <property type="entry name" value="POLYKETIDE CYCLASE_DEHYDRASE AND LIPID TRANSPORT SUPERFAMILY PROTEIN"/>
    <property type="match status" value="1"/>
</dbReference>
<dbReference type="SUPFAM" id="SSF55961">
    <property type="entry name" value="Bet v1-like"/>
    <property type="match status" value="1"/>
</dbReference>
<keyword evidence="4" id="KW-1185">Reference proteome</keyword>
<evidence type="ECO:0000259" key="2">
    <source>
        <dbReference type="SMART" id="SM01037"/>
    </source>
</evidence>
<name>A0ABP0YBW8_9ROSI</name>
<dbReference type="InterPro" id="IPR000916">
    <property type="entry name" value="Bet_v_I/MLP"/>
</dbReference>
<evidence type="ECO:0000313" key="4">
    <source>
        <dbReference type="Proteomes" id="UP001642487"/>
    </source>
</evidence>
<comment type="similarity">
    <text evidence="1">Belongs to the MLP family.</text>
</comment>
<dbReference type="Proteomes" id="UP001642487">
    <property type="component" value="Chromosome 3"/>
</dbReference>
<evidence type="ECO:0000256" key="1">
    <source>
        <dbReference type="ARBA" id="ARBA00038242"/>
    </source>
</evidence>
<protein>
    <recommendedName>
        <fullName evidence="2">Bet v I/Major latex protein domain-containing protein</fullName>
    </recommendedName>
</protein>